<protein>
    <recommendedName>
        <fullName evidence="5">ethanolamine kinase</fullName>
        <ecNumber evidence="5">2.7.1.82</ecNumber>
    </recommendedName>
</protein>
<evidence type="ECO:0000313" key="6">
    <source>
        <dbReference type="Proteomes" id="UP000515158"/>
    </source>
</evidence>
<keyword evidence="7" id="KW-0808">Transferase</keyword>
<evidence type="ECO:0000256" key="4">
    <source>
        <dbReference type="ARBA" id="ARBA00038211"/>
    </source>
</evidence>
<evidence type="ECO:0000256" key="3">
    <source>
        <dbReference type="ARBA" id="ARBA00037883"/>
    </source>
</evidence>
<dbReference type="GO" id="GO:0006646">
    <property type="term" value="P:phosphatidylethanolamine biosynthetic process"/>
    <property type="evidence" value="ECO:0007669"/>
    <property type="project" value="TreeGrafter"/>
</dbReference>
<dbReference type="GO" id="GO:0005737">
    <property type="term" value="C:cytoplasm"/>
    <property type="evidence" value="ECO:0007669"/>
    <property type="project" value="TreeGrafter"/>
</dbReference>
<dbReference type="KEGG" id="tpal:117646964"/>
<dbReference type="Gene3D" id="3.30.200.20">
    <property type="entry name" value="Phosphorylase Kinase, domain 1"/>
    <property type="match status" value="1"/>
</dbReference>
<dbReference type="InterPro" id="IPR011009">
    <property type="entry name" value="Kinase-like_dom_sf"/>
</dbReference>
<keyword evidence="7" id="KW-0418">Kinase</keyword>
<dbReference type="RefSeq" id="XP_034244265.1">
    <property type="nucleotide sequence ID" value="XM_034388374.1"/>
</dbReference>
<name>A0A6P8Z2L3_THRPL</name>
<dbReference type="FunCoup" id="A0A6P8Z2L3">
    <property type="interactions" value="1749"/>
</dbReference>
<dbReference type="OrthoDB" id="10267235at2759"/>
<proteinExistence type="inferred from homology"/>
<dbReference type="GeneID" id="117646964"/>
<keyword evidence="1" id="KW-0444">Lipid biosynthesis</keyword>
<dbReference type="Proteomes" id="UP000515158">
    <property type="component" value="Unplaced"/>
</dbReference>
<dbReference type="InParanoid" id="A0A6P8Z2L3"/>
<sequence>MIQKTMDVNSAARAFKPVASSWSLVMARVPHVDVYVEQATLYDGAAEVIASIRPSWKLSEVKYKLFTDGITNKLVHCSVPDDVLLIRIYGHNTDLLIDRQAEVRNIKLLQRAGFAPQLYATFNNGLAYEFAPGCTLDAALVRDPVVYPLVARRVAQLHAQNVDDLLQDPGQQQPRPILWDIMNKYITLLKGAFTDPDKKARFEKKFGGVQCLQTEMEDLQQHLSNLGSPVVMCHNDLLLANVILDPSRDKVTFIDYEYAGLNYQAFDIGNHFAEFAGVATVDYSLYPDKELQFKWLDIYLREFNRLKAGSETPKDVLPKDVEDLYVQVNKFSLAAHLMWALWAIVQSEHSSIEFNFFEYASIRLEEYFSKKSLFLSLQTSS</sequence>
<reference evidence="7" key="1">
    <citation type="submission" date="2025-08" db="UniProtKB">
        <authorList>
            <consortium name="RefSeq"/>
        </authorList>
    </citation>
    <scope>IDENTIFICATION</scope>
    <source>
        <tissue evidence="7">Total insect</tissue>
    </source>
</reference>
<comment type="pathway">
    <text evidence="3">Phospholipid metabolism; phosphatidylethanolamine biosynthesis; phosphatidylethanolamine from ethanolamine: step 1/3.</text>
</comment>
<keyword evidence="1" id="KW-0594">Phospholipid biosynthesis</keyword>
<dbReference type="CTD" id="32585"/>
<comment type="similarity">
    <text evidence="4">Belongs to the choline/ethanolamine kinase family.</text>
</comment>
<dbReference type="CDD" id="cd05157">
    <property type="entry name" value="ETNK_euk"/>
    <property type="match status" value="1"/>
</dbReference>
<organism evidence="7">
    <name type="scientific">Thrips palmi</name>
    <name type="common">Melon thrips</name>
    <dbReference type="NCBI Taxonomy" id="161013"/>
    <lineage>
        <taxon>Eukaryota</taxon>
        <taxon>Metazoa</taxon>
        <taxon>Ecdysozoa</taxon>
        <taxon>Arthropoda</taxon>
        <taxon>Hexapoda</taxon>
        <taxon>Insecta</taxon>
        <taxon>Pterygota</taxon>
        <taxon>Neoptera</taxon>
        <taxon>Paraneoptera</taxon>
        <taxon>Thysanoptera</taxon>
        <taxon>Terebrantia</taxon>
        <taxon>Thripoidea</taxon>
        <taxon>Thripidae</taxon>
        <taxon>Thrips</taxon>
    </lineage>
</organism>
<dbReference type="GO" id="GO:0004305">
    <property type="term" value="F:ethanolamine kinase activity"/>
    <property type="evidence" value="ECO:0007669"/>
    <property type="project" value="UniProtKB-EC"/>
</dbReference>
<dbReference type="PANTHER" id="PTHR22603:SF66">
    <property type="entry name" value="ETHANOLAMINE KINASE"/>
    <property type="match status" value="1"/>
</dbReference>
<gene>
    <name evidence="7" type="primary">LOC117646964</name>
</gene>
<evidence type="ECO:0000256" key="5">
    <source>
        <dbReference type="ARBA" id="ARBA00038874"/>
    </source>
</evidence>
<dbReference type="SUPFAM" id="SSF56112">
    <property type="entry name" value="Protein kinase-like (PK-like)"/>
    <property type="match status" value="1"/>
</dbReference>
<dbReference type="PANTHER" id="PTHR22603">
    <property type="entry name" value="CHOLINE/ETHANOALAMINE KINASE"/>
    <property type="match status" value="1"/>
</dbReference>
<dbReference type="AlphaFoldDB" id="A0A6P8Z2L3"/>
<keyword evidence="1" id="KW-0443">Lipid metabolism</keyword>
<evidence type="ECO:0000313" key="7">
    <source>
        <dbReference type="RefSeq" id="XP_034244265.1"/>
    </source>
</evidence>
<dbReference type="Pfam" id="PF01633">
    <property type="entry name" value="Choline_kinase"/>
    <property type="match status" value="1"/>
</dbReference>
<accession>A0A6P8Z2L3</accession>
<evidence type="ECO:0000256" key="1">
    <source>
        <dbReference type="ARBA" id="ARBA00023209"/>
    </source>
</evidence>
<keyword evidence="6" id="KW-1185">Reference proteome</keyword>
<dbReference type="EC" id="2.7.1.82" evidence="5"/>
<evidence type="ECO:0000256" key="2">
    <source>
        <dbReference type="ARBA" id="ARBA00023264"/>
    </source>
</evidence>
<dbReference type="Gene3D" id="3.90.1200.10">
    <property type="match status" value="1"/>
</dbReference>
<keyword evidence="2" id="KW-1208">Phospholipid metabolism</keyword>